<dbReference type="Gene3D" id="3.40.50.150">
    <property type="entry name" value="Vaccinia Virus protein VP39"/>
    <property type="match status" value="1"/>
</dbReference>
<comment type="caution">
    <text evidence="2">The sequence shown here is derived from an EMBL/GenBank/DDBJ whole genome shotgun (WGS) entry which is preliminary data.</text>
</comment>
<keyword evidence="3" id="KW-1185">Reference proteome</keyword>
<protein>
    <submittedName>
        <fullName evidence="2">50S ribosomal protein L11 methyltransferase</fullName>
    </submittedName>
</protein>
<dbReference type="GO" id="GO:0005840">
    <property type="term" value="C:ribosome"/>
    <property type="evidence" value="ECO:0007669"/>
    <property type="project" value="UniProtKB-KW"/>
</dbReference>
<gene>
    <name evidence="2" type="ORF">GCM10009750_32740</name>
</gene>
<dbReference type="EMBL" id="BAAANK010000010">
    <property type="protein sequence ID" value="GAA1843901.1"/>
    <property type="molecule type" value="Genomic_DNA"/>
</dbReference>
<dbReference type="InterPro" id="IPR029063">
    <property type="entry name" value="SAM-dependent_MTases_sf"/>
</dbReference>
<dbReference type="Proteomes" id="UP001501746">
    <property type="component" value="Unassembled WGS sequence"/>
</dbReference>
<keyword evidence="2" id="KW-0808">Transferase</keyword>
<dbReference type="SUPFAM" id="SSF53335">
    <property type="entry name" value="S-adenosyl-L-methionine-dependent methyltransferases"/>
    <property type="match status" value="1"/>
</dbReference>
<feature type="domain" description="THUMP-like" evidence="1">
    <location>
        <begin position="323"/>
        <end position="394"/>
    </location>
</feature>
<proteinExistence type="predicted"/>
<dbReference type="GO" id="GO:0008168">
    <property type="term" value="F:methyltransferase activity"/>
    <property type="evidence" value="ECO:0007669"/>
    <property type="project" value="UniProtKB-KW"/>
</dbReference>
<evidence type="ECO:0000313" key="3">
    <source>
        <dbReference type="Proteomes" id="UP001501746"/>
    </source>
</evidence>
<dbReference type="RefSeq" id="WP_157428765.1">
    <property type="nucleotide sequence ID" value="NZ_BAAANK010000010.1"/>
</dbReference>
<sequence>MDRAELVELLSPEGLRLLDSLPEWHAKDDVVAAVSDLRRRGYSPALVAAVLTQSKLRAKARAKFGDFAGRMLFTEAGLEQATRLRVAALHAGRFARAGIGHVADLGCGIGGDSLALAAVDLEVTAAEADEVTAAVAAYNLTPFEKARVVHERAEDVHLGGIGGAWLDPARRVTGGGRTRRLADASDYTPGLDFAFGLADRMAVGVKLGPGTDREVIPAGAEAQWVSVGGDVVELGVWFGAVARPGVGRAALIVGDHGADELTAAADSEDAPVGPLGEYLYEPDGAVIRARLIGDLARSKGAWMLSNGIAYLTADTAFDSPFAQGFRVLERLPVDERQLRQALRARGIGTLEIKKRGSDIDPATLRTRLKLQGAASATLVMTREEGRHVALLVERLPRGAAQVSSAP</sequence>
<name>A0ABN2MZK3_9MICO</name>
<keyword evidence="2" id="KW-0689">Ribosomal protein</keyword>
<organism evidence="2 3">
    <name type="scientific">Agromyces salentinus</name>
    <dbReference type="NCBI Taxonomy" id="269421"/>
    <lineage>
        <taxon>Bacteria</taxon>
        <taxon>Bacillati</taxon>
        <taxon>Actinomycetota</taxon>
        <taxon>Actinomycetes</taxon>
        <taxon>Micrococcales</taxon>
        <taxon>Microbacteriaceae</taxon>
        <taxon>Agromyces</taxon>
    </lineage>
</organism>
<evidence type="ECO:0000313" key="2">
    <source>
        <dbReference type="EMBL" id="GAA1843901.1"/>
    </source>
</evidence>
<keyword evidence="2" id="KW-0687">Ribonucleoprotein</keyword>
<keyword evidence="2" id="KW-0489">Methyltransferase</keyword>
<dbReference type="Pfam" id="PF18096">
    <property type="entry name" value="Thump_like"/>
    <property type="match status" value="1"/>
</dbReference>
<reference evidence="2 3" key="1">
    <citation type="journal article" date="2019" name="Int. J. Syst. Evol. Microbiol.">
        <title>The Global Catalogue of Microorganisms (GCM) 10K type strain sequencing project: providing services to taxonomists for standard genome sequencing and annotation.</title>
        <authorList>
            <consortium name="The Broad Institute Genomics Platform"/>
            <consortium name="The Broad Institute Genome Sequencing Center for Infectious Disease"/>
            <person name="Wu L."/>
            <person name="Ma J."/>
        </authorList>
    </citation>
    <scope>NUCLEOTIDE SEQUENCE [LARGE SCALE GENOMIC DNA]</scope>
    <source>
        <strain evidence="2 3">JCM 14323</strain>
    </source>
</reference>
<evidence type="ECO:0000259" key="1">
    <source>
        <dbReference type="Pfam" id="PF18096"/>
    </source>
</evidence>
<dbReference type="InterPro" id="IPR041497">
    <property type="entry name" value="Thump-like"/>
</dbReference>
<accession>A0ABN2MZK3</accession>
<dbReference type="GO" id="GO:0032259">
    <property type="term" value="P:methylation"/>
    <property type="evidence" value="ECO:0007669"/>
    <property type="project" value="UniProtKB-KW"/>
</dbReference>